<keyword evidence="2" id="KW-0548">Nucleotidyltransferase</keyword>
<dbReference type="Gene3D" id="3.10.20.370">
    <property type="match status" value="1"/>
</dbReference>
<name>A0AAE1GG29_PETCI</name>
<evidence type="ECO:0000313" key="9">
    <source>
        <dbReference type="Proteomes" id="UP001286313"/>
    </source>
</evidence>
<dbReference type="InterPro" id="IPR050951">
    <property type="entry name" value="Retrovirus_Pol_polyprotein"/>
</dbReference>
<keyword evidence="3" id="KW-0540">Nuclease</keyword>
<evidence type="ECO:0000256" key="3">
    <source>
        <dbReference type="ARBA" id="ARBA00022722"/>
    </source>
</evidence>
<dbReference type="PROSITE" id="PS50878">
    <property type="entry name" value="RT_POL"/>
    <property type="match status" value="1"/>
</dbReference>
<evidence type="ECO:0000256" key="2">
    <source>
        <dbReference type="ARBA" id="ARBA00022695"/>
    </source>
</evidence>
<dbReference type="Pfam" id="PF17917">
    <property type="entry name" value="RT_RNaseH"/>
    <property type="match status" value="1"/>
</dbReference>
<dbReference type="InterPro" id="IPR000477">
    <property type="entry name" value="RT_dom"/>
</dbReference>
<evidence type="ECO:0000256" key="4">
    <source>
        <dbReference type="ARBA" id="ARBA00022759"/>
    </source>
</evidence>
<dbReference type="GO" id="GO:0016787">
    <property type="term" value="F:hydrolase activity"/>
    <property type="evidence" value="ECO:0007669"/>
    <property type="project" value="UniProtKB-KW"/>
</dbReference>
<keyword evidence="5" id="KW-0378">Hydrolase</keyword>
<feature type="domain" description="Reverse transcriptase" evidence="7">
    <location>
        <begin position="1"/>
        <end position="169"/>
    </location>
</feature>
<evidence type="ECO:0000313" key="8">
    <source>
        <dbReference type="EMBL" id="KAK3891251.1"/>
    </source>
</evidence>
<dbReference type="InterPro" id="IPR043128">
    <property type="entry name" value="Rev_trsase/Diguanyl_cyclase"/>
</dbReference>
<dbReference type="Proteomes" id="UP001286313">
    <property type="component" value="Unassembled WGS sequence"/>
</dbReference>
<evidence type="ECO:0000256" key="1">
    <source>
        <dbReference type="ARBA" id="ARBA00022679"/>
    </source>
</evidence>
<gene>
    <name evidence="8" type="ORF">Pcinc_004849</name>
</gene>
<sequence>MSPWASPCLLIPKPDGSFRFCTDYRKVNQVTVQDSYPLPLIDDIIEEIGQSPFITTIDLLKGYYQIPLTPRAKKVSAFVTPFGLYQYKVLSFGLSNAPATFQRMINFIIQDLEGTAAYLDDLVVVANTWEEHVSRLQCLFKKLQDAGLTINLAKSTFGRGTVTYLGHTVGQGVVRPKSANVEAILSFPTPSTRKELLRFLGMAGYYRRFCSNFSTFAAPLTDLTSSSVPFQWNDVCNQSFARLKTLLASHPVVHAPDFSQPFHLQIDASGVGVGAVLLQPDPVSGILHPVAYHSAKLKKHQIGYSTIEKETLALISALQKFQCYLRHAPHTTLVFSDHNPLAFLNSMKNNNHRILRWALWTQPYNIVVKHIKGVDNIIADSLSRSPISDPEDTSPLS</sequence>
<proteinExistence type="predicted"/>
<dbReference type="InterPro" id="IPR043502">
    <property type="entry name" value="DNA/RNA_pol_sf"/>
</dbReference>
<protein>
    <recommendedName>
        <fullName evidence="7">Reverse transcriptase domain-containing protein</fullName>
    </recommendedName>
</protein>
<dbReference type="InterPro" id="IPR041373">
    <property type="entry name" value="RT_RNaseH"/>
</dbReference>
<dbReference type="PANTHER" id="PTHR37984:SF5">
    <property type="entry name" value="PROTEIN NYNRIN-LIKE"/>
    <property type="match status" value="1"/>
</dbReference>
<comment type="caution">
    <text evidence="8">The sequence shown here is derived from an EMBL/GenBank/DDBJ whole genome shotgun (WGS) entry which is preliminary data.</text>
</comment>
<dbReference type="FunFam" id="3.30.70.270:FF:000026">
    <property type="entry name" value="Transposon Ty3-G Gag-Pol polyprotein"/>
    <property type="match status" value="1"/>
</dbReference>
<dbReference type="SUPFAM" id="SSF56672">
    <property type="entry name" value="DNA/RNA polymerases"/>
    <property type="match status" value="1"/>
</dbReference>
<dbReference type="AlphaFoldDB" id="A0AAE1GG29"/>
<dbReference type="GO" id="GO:0003964">
    <property type="term" value="F:RNA-directed DNA polymerase activity"/>
    <property type="evidence" value="ECO:0007669"/>
    <property type="project" value="UniProtKB-KW"/>
</dbReference>
<dbReference type="PANTHER" id="PTHR37984">
    <property type="entry name" value="PROTEIN CBG26694"/>
    <property type="match status" value="1"/>
</dbReference>
<dbReference type="CDD" id="cd01647">
    <property type="entry name" value="RT_LTR"/>
    <property type="match status" value="1"/>
</dbReference>
<accession>A0AAE1GG29</accession>
<keyword evidence="4" id="KW-0255">Endonuclease</keyword>
<evidence type="ECO:0000256" key="5">
    <source>
        <dbReference type="ARBA" id="ARBA00022801"/>
    </source>
</evidence>
<organism evidence="8 9">
    <name type="scientific">Petrolisthes cinctipes</name>
    <name type="common">Flat porcelain crab</name>
    <dbReference type="NCBI Taxonomy" id="88211"/>
    <lineage>
        <taxon>Eukaryota</taxon>
        <taxon>Metazoa</taxon>
        <taxon>Ecdysozoa</taxon>
        <taxon>Arthropoda</taxon>
        <taxon>Crustacea</taxon>
        <taxon>Multicrustacea</taxon>
        <taxon>Malacostraca</taxon>
        <taxon>Eumalacostraca</taxon>
        <taxon>Eucarida</taxon>
        <taxon>Decapoda</taxon>
        <taxon>Pleocyemata</taxon>
        <taxon>Anomura</taxon>
        <taxon>Galatheoidea</taxon>
        <taxon>Porcellanidae</taxon>
        <taxon>Petrolisthes</taxon>
    </lineage>
</organism>
<keyword evidence="1" id="KW-0808">Transferase</keyword>
<dbReference type="Pfam" id="PF00078">
    <property type="entry name" value="RVT_1"/>
    <property type="match status" value="1"/>
</dbReference>
<keyword evidence="9" id="KW-1185">Reference proteome</keyword>
<dbReference type="FunFam" id="3.10.20.370:FF:000001">
    <property type="entry name" value="Retrovirus-related Pol polyprotein from transposon 17.6-like protein"/>
    <property type="match status" value="1"/>
</dbReference>
<keyword evidence="6" id="KW-0695">RNA-directed DNA polymerase</keyword>
<dbReference type="GO" id="GO:0004519">
    <property type="term" value="F:endonuclease activity"/>
    <property type="evidence" value="ECO:0007669"/>
    <property type="project" value="UniProtKB-KW"/>
</dbReference>
<dbReference type="CDD" id="cd09274">
    <property type="entry name" value="RNase_HI_RT_Ty3"/>
    <property type="match status" value="1"/>
</dbReference>
<reference evidence="8" key="1">
    <citation type="submission" date="2023-10" db="EMBL/GenBank/DDBJ databases">
        <title>Genome assemblies of two species of porcelain crab, Petrolisthes cinctipes and Petrolisthes manimaculis (Anomura: Porcellanidae).</title>
        <authorList>
            <person name="Angst P."/>
        </authorList>
    </citation>
    <scope>NUCLEOTIDE SEQUENCE</scope>
    <source>
        <strain evidence="8">PB745_01</strain>
        <tissue evidence="8">Gill</tissue>
    </source>
</reference>
<dbReference type="Gene3D" id="3.30.70.270">
    <property type="match status" value="2"/>
</dbReference>
<evidence type="ECO:0000259" key="7">
    <source>
        <dbReference type="PROSITE" id="PS50878"/>
    </source>
</evidence>
<evidence type="ECO:0000256" key="6">
    <source>
        <dbReference type="ARBA" id="ARBA00022918"/>
    </source>
</evidence>
<dbReference type="EMBL" id="JAWQEG010000358">
    <property type="protein sequence ID" value="KAK3891251.1"/>
    <property type="molecule type" value="Genomic_DNA"/>
</dbReference>